<proteinExistence type="predicted"/>
<dbReference type="Proteomes" id="UP001159427">
    <property type="component" value="Unassembled WGS sequence"/>
</dbReference>
<reference evidence="1 2" key="1">
    <citation type="submission" date="2022-05" db="EMBL/GenBank/DDBJ databases">
        <authorList>
            <consortium name="Genoscope - CEA"/>
            <person name="William W."/>
        </authorList>
    </citation>
    <scope>NUCLEOTIDE SEQUENCE [LARGE SCALE GENOMIC DNA]</scope>
</reference>
<protein>
    <submittedName>
        <fullName evidence="1">Uncharacterized protein</fullName>
    </submittedName>
</protein>
<evidence type="ECO:0000313" key="1">
    <source>
        <dbReference type="EMBL" id="CAH3180075.1"/>
    </source>
</evidence>
<gene>
    <name evidence="1" type="ORF">PEVE_00012733</name>
</gene>
<keyword evidence="2" id="KW-1185">Reference proteome</keyword>
<accession>A0ABN8RNF3</accession>
<dbReference type="EMBL" id="CALNXI010001940">
    <property type="protein sequence ID" value="CAH3180075.1"/>
    <property type="molecule type" value="Genomic_DNA"/>
</dbReference>
<sequence length="74" mass="8631">MHNFHKCRSTGCTSISKEELDQLKMTKRKIVDEKESTKVLVVQEAFHAMYWLAKESIANRKLKSLLKLMEHLGL</sequence>
<comment type="caution">
    <text evidence="1">The sequence shown here is derived from an EMBL/GenBank/DDBJ whole genome shotgun (WGS) entry which is preliminary data.</text>
</comment>
<name>A0ABN8RNF3_9CNID</name>
<evidence type="ECO:0000313" key="2">
    <source>
        <dbReference type="Proteomes" id="UP001159427"/>
    </source>
</evidence>
<organism evidence="1 2">
    <name type="scientific">Porites evermanni</name>
    <dbReference type="NCBI Taxonomy" id="104178"/>
    <lineage>
        <taxon>Eukaryota</taxon>
        <taxon>Metazoa</taxon>
        <taxon>Cnidaria</taxon>
        <taxon>Anthozoa</taxon>
        <taxon>Hexacorallia</taxon>
        <taxon>Scleractinia</taxon>
        <taxon>Fungiina</taxon>
        <taxon>Poritidae</taxon>
        <taxon>Porites</taxon>
    </lineage>
</organism>